<protein>
    <submittedName>
        <fullName evidence="3">Uncharacterized protein</fullName>
    </submittedName>
</protein>
<dbReference type="InterPro" id="IPR015915">
    <property type="entry name" value="Kelch-typ_b-propeller"/>
</dbReference>
<keyword evidence="2" id="KW-0408">Iron</keyword>
<organism evidence="3 4">
    <name type="scientific">Christiangramia flava JLT2011</name>
    <dbReference type="NCBI Taxonomy" id="1229726"/>
    <lineage>
        <taxon>Bacteria</taxon>
        <taxon>Pseudomonadati</taxon>
        <taxon>Bacteroidota</taxon>
        <taxon>Flavobacteriia</taxon>
        <taxon>Flavobacteriales</taxon>
        <taxon>Flavobacteriaceae</taxon>
        <taxon>Christiangramia</taxon>
    </lineage>
</organism>
<reference evidence="3 4" key="1">
    <citation type="submission" date="2016-07" db="EMBL/GenBank/DDBJ databases">
        <title>Multi-omics approach to identify versatile polysaccharide utilization systems of a marine flavobacterium Gramella flava.</title>
        <authorList>
            <person name="Tang K."/>
        </authorList>
    </citation>
    <scope>NUCLEOTIDE SEQUENCE [LARGE SCALE GENOMIC DNA]</scope>
    <source>
        <strain evidence="3 4">JLT2011</strain>
    </source>
</reference>
<keyword evidence="4" id="KW-1185">Reference proteome</keyword>
<accession>A0A1L7I3N6</accession>
<evidence type="ECO:0000313" key="4">
    <source>
        <dbReference type="Proteomes" id="UP000186230"/>
    </source>
</evidence>
<dbReference type="EMBL" id="CP016359">
    <property type="protein sequence ID" value="APU67814.1"/>
    <property type="molecule type" value="Genomic_DNA"/>
</dbReference>
<dbReference type="PANTHER" id="PTHR47435:SF4">
    <property type="entry name" value="KELCH REPEAT PROTEIN (AFU_ORTHOLOGUE AFUA_5G12780)"/>
    <property type="match status" value="1"/>
</dbReference>
<dbReference type="Gene3D" id="2.120.10.80">
    <property type="entry name" value="Kelch-type beta propeller"/>
    <property type="match status" value="2"/>
</dbReference>
<dbReference type="PANTHER" id="PTHR47435">
    <property type="entry name" value="KELCH REPEAT PROTEIN (AFU_ORTHOLOGUE AFUA_5G12780)"/>
    <property type="match status" value="1"/>
</dbReference>
<dbReference type="AlphaFoldDB" id="A0A1L7I3N6"/>
<dbReference type="PROSITE" id="PS51257">
    <property type="entry name" value="PROKAR_LIPOPROTEIN"/>
    <property type="match status" value="1"/>
</dbReference>
<sequence length="328" mass="36661">MTIYNLKYFLYALLVTTLISCSSDDDDSERGNWIERSVFDGTPRSNAAGFTIGSTGYMGTGYDGDDYLTDFWSYNIEGDYWEQLTDFPGEARSSASGFAIDSKGYIGIGYNGEEELQDFYEYDPSSNSWTQKADFMGGPRRAAIGFGINGNGFIGTGYDGDNDLKDFYKFDPVENEWSLLVGFGGEKRRNATAFSINGKVYLGTGVSNGLYKEDFWVFDPNTEIFTRLNDLDEDDDYSITRSNAVSFELGGYGYITTGYIGGATATTWEYDPTTDTWEEITALEGNIRQDALGFSNGDRAYVLLGRSGSLYMDDIYELHSQEEYDDED</sequence>
<evidence type="ECO:0000256" key="2">
    <source>
        <dbReference type="ARBA" id="ARBA00023004"/>
    </source>
</evidence>
<name>A0A1L7I3N6_9FLAO</name>
<dbReference type="SUPFAM" id="SSF117281">
    <property type="entry name" value="Kelch motif"/>
    <property type="match status" value="1"/>
</dbReference>
<dbReference type="KEGG" id="gfl:GRFL_1090"/>
<keyword evidence="1" id="KW-0677">Repeat</keyword>
<evidence type="ECO:0000256" key="1">
    <source>
        <dbReference type="ARBA" id="ARBA00022737"/>
    </source>
</evidence>
<dbReference type="Proteomes" id="UP000186230">
    <property type="component" value="Chromosome"/>
</dbReference>
<evidence type="ECO:0000313" key="3">
    <source>
        <dbReference type="EMBL" id="APU67814.1"/>
    </source>
</evidence>
<gene>
    <name evidence="3" type="ORF">GRFL_1090</name>
</gene>
<dbReference type="STRING" id="1229726.GRFL_1090"/>
<dbReference type="RefSeq" id="WP_083643654.1">
    <property type="nucleotide sequence ID" value="NZ_AMRU01000002.1"/>
</dbReference>
<proteinExistence type="predicted"/>
<dbReference type="OrthoDB" id="103335at2"/>